<gene>
    <name evidence="7" type="ORF">ABH943_005918</name>
</gene>
<dbReference type="EMBL" id="JBIYDN010000022">
    <property type="protein sequence ID" value="MFK4445886.1"/>
    <property type="molecule type" value="Genomic_DNA"/>
</dbReference>
<evidence type="ECO:0000256" key="5">
    <source>
        <dbReference type="ARBA" id="ARBA00023098"/>
    </source>
</evidence>
<evidence type="ECO:0000259" key="6">
    <source>
        <dbReference type="PROSITE" id="PS50075"/>
    </source>
</evidence>
<comment type="cofactor">
    <cofactor evidence="1">
        <name>pantetheine 4'-phosphate</name>
        <dbReference type="ChEBI" id="CHEBI:47942"/>
    </cofactor>
</comment>
<comment type="caution">
    <text evidence="7">The sequence shown here is derived from an EMBL/GenBank/DDBJ whole genome shotgun (WGS) entry which is preliminary data.</text>
</comment>
<dbReference type="InterPro" id="IPR006162">
    <property type="entry name" value="Ppantetheine_attach_site"/>
</dbReference>
<dbReference type="InterPro" id="IPR001242">
    <property type="entry name" value="Condensation_dom"/>
</dbReference>
<feature type="domain" description="Carrier" evidence="6">
    <location>
        <begin position="587"/>
        <end position="662"/>
    </location>
</feature>
<name>A0ABW8MTY3_9BURK</name>
<protein>
    <submittedName>
        <fullName evidence="7">Amino acid adenylation domain-containing protein</fullName>
    </submittedName>
</protein>
<dbReference type="Gene3D" id="1.10.1200.10">
    <property type="entry name" value="ACP-like"/>
    <property type="match status" value="2"/>
</dbReference>
<dbReference type="CDD" id="cd05930">
    <property type="entry name" value="A_NRPS"/>
    <property type="match status" value="1"/>
</dbReference>
<dbReference type="Gene3D" id="3.30.300.30">
    <property type="match status" value="2"/>
</dbReference>
<dbReference type="InterPro" id="IPR009081">
    <property type="entry name" value="PP-bd_ACP"/>
</dbReference>
<dbReference type="SUPFAM" id="SSF56801">
    <property type="entry name" value="Acetyl-CoA synthetase-like"/>
    <property type="match status" value="2"/>
</dbReference>
<dbReference type="Pfam" id="PF00668">
    <property type="entry name" value="Condensation"/>
    <property type="match status" value="2"/>
</dbReference>
<dbReference type="PANTHER" id="PTHR45527:SF1">
    <property type="entry name" value="FATTY ACID SYNTHASE"/>
    <property type="match status" value="1"/>
</dbReference>
<proteinExistence type="predicted"/>
<dbReference type="PROSITE" id="PS00012">
    <property type="entry name" value="PHOSPHOPANTETHEINE"/>
    <property type="match status" value="1"/>
</dbReference>
<reference evidence="7 8" key="1">
    <citation type="submission" date="2024-10" db="EMBL/GenBank/DDBJ databases">
        <authorList>
            <person name="Deangelis K."/>
            <person name="Huntemann M."/>
            <person name="Clum A."/>
            <person name="Wang J."/>
            <person name="Palaniappan K."/>
            <person name="Ritter S."/>
            <person name="Chen I.-M."/>
            <person name="Stamatis D."/>
            <person name="Reddy T."/>
            <person name="O'Malley R."/>
            <person name="Daum C."/>
            <person name="Ng V."/>
            <person name="Ivanova N."/>
            <person name="Kyrpides N."/>
            <person name="Woyke T."/>
        </authorList>
    </citation>
    <scope>NUCLEOTIDE SEQUENCE [LARGE SCALE GENOMIC DNA]</scope>
    <source>
        <strain evidence="7 8">GAS97</strain>
    </source>
</reference>
<dbReference type="CDD" id="cd05931">
    <property type="entry name" value="FAAL"/>
    <property type="match status" value="1"/>
</dbReference>
<keyword evidence="3" id="KW-0597">Phosphoprotein</keyword>
<dbReference type="InterPro" id="IPR023213">
    <property type="entry name" value="CAT-like_dom_sf"/>
</dbReference>
<dbReference type="InterPro" id="IPR020845">
    <property type="entry name" value="AMP-binding_CS"/>
</dbReference>
<dbReference type="Gene3D" id="3.30.559.10">
    <property type="entry name" value="Chloramphenicol acetyltransferase-like domain"/>
    <property type="match status" value="2"/>
</dbReference>
<reference evidence="7 8" key="2">
    <citation type="submission" date="2024-11" db="EMBL/GenBank/DDBJ databases">
        <title>Using genomics to understand microbial adaptation to soil warming.</title>
        <authorList>
            <person name="Deangelis K.M. PhD."/>
        </authorList>
    </citation>
    <scope>NUCLEOTIDE SEQUENCE [LARGE SCALE GENOMIC DNA]</scope>
    <source>
        <strain evidence="7 8">GAS97</strain>
    </source>
</reference>
<keyword evidence="5" id="KW-0443">Lipid metabolism</keyword>
<dbReference type="PROSITE" id="PS00455">
    <property type="entry name" value="AMP_BINDING"/>
    <property type="match status" value="2"/>
</dbReference>
<dbReference type="Gene3D" id="3.40.50.980">
    <property type="match status" value="2"/>
</dbReference>
<evidence type="ECO:0000313" key="8">
    <source>
        <dbReference type="Proteomes" id="UP001620514"/>
    </source>
</evidence>
<dbReference type="PANTHER" id="PTHR45527">
    <property type="entry name" value="NONRIBOSOMAL PEPTIDE SYNTHETASE"/>
    <property type="match status" value="1"/>
</dbReference>
<keyword evidence="2" id="KW-0596">Phosphopantetheine</keyword>
<dbReference type="SUPFAM" id="SSF47336">
    <property type="entry name" value="ACP-like"/>
    <property type="match status" value="2"/>
</dbReference>
<dbReference type="InterPro" id="IPR042099">
    <property type="entry name" value="ANL_N_sf"/>
</dbReference>
<feature type="domain" description="Carrier" evidence="6">
    <location>
        <begin position="1651"/>
        <end position="1732"/>
    </location>
</feature>
<dbReference type="RefSeq" id="WP_404610836.1">
    <property type="nucleotide sequence ID" value="NZ_JBIYDN010000022.1"/>
</dbReference>
<dbReference type="InterPro" id="IPR010071">
    <property type="entry name" value="AA_adenyl_dom"/>
</dbReference>
<dbReference type="Gene3D" id="3.40.50.12780">
    <property type="entry name" value="N-terminal domain of ligase-like"/>
    <property type="match status" value="1"/>
</dbReference>
<dbReference type="InterPro" id="IPR040097">
    <property type="entry name" value="FAAL/FAAC"/>
</dbReference>
<keyword evidence="4" id="KW-0276">Fatty acid metabolism</keyword>
<sequence>MSAWQSGEASMATRLRTLALERPGAIALITIDATGEAQYDYVEVDRRATRLAAHFSDQHAAGERALLLMDSGIDYVSAFFACLYAGVVAVPVYPPESKREQHLARLRGIAQDAGVRYVLTTSVLQERFADQYCELAPDAEVIAVDALCSTGDSNAFTLHDVQPSDIAFLQYTSGSTGTPKGVMVSHGNLIANEIAIKAGLGVQSDDVFVSWLPLYHDMGLIGSLLQPVFSGIPLVLMSPQYFLERPLRWLQAIARHRGTISGAPDFAYRLCAERLRDNAVAQLDLSSWRLAFSGSEPVRRDTLDAFVARFACTGFDPAALYPCYGLAEATLFVTGGRRGAGLVSGRFETDALSAARVAVAPETRPGTVLVACGTTQPGHVISIVDPVNGQTLASGGIGEIHVSGPSVAHGYWQRAEASSSTFRTDGATRWLRTGDLGFVHDGQLYIAGRCKDLIIVRGKNLYPQDIEQAVEARCEFVRKGRVIAFSADIDGAEGPALALEIAPMMKKRFAAADIAAQLNRCVFDACGEVPVAIVLLNPAALPKTSSGKLQRAAARQGWRNRTLDAYALWERGQFVVGTGAAATLQQPPLEGLEQELAALWTDVLDCEITTRDAHFFVSGGSSLTAARLATLVHQHWRRPFELAQVFEFPTLAAMAEALAQALEKPACEPADTTPLERGSELVVSHAQQRQLFAWQLDPQSRAYHIATGIRLRGQINMDALRRSFDMLVERHAALRTSFVETAGAAHVYAPRIHPAKPLDWMQADLLDRDSSEEALGKLARRFATEPFNLARGPVLRVGLVRYRDNEHLLLLALHHIATDGWSMRIIVDEFVAHYRSAVTSTQADIAAPLVSYTDYAAWQHRWLDGGEAQRQLDYWRNELGDEAPALALPFDRSPTAGTGSLAAARMPFTLPVTLARQVRDAASQHGATPFILLLAAYHAWLYRVTGQADIRTGVPVANRQRPETHGVVGFFTNTIVLRSVCTASLSVSALVAALRRAAIDGQAHQALPFDVLVERLNPARGAQGQPLFETTFNYLSDDYPALERLPGLIASRYEIEEEHVKVPLGLDLRESRDGGIRAYLTYASDLFDATSAERMAAQYQRVVEAFVAALLHDDPAADSTLAALDLLDPEGQARVALASRGEQTNFSGEPMHVRVAHHATERPQALAVIDGTTRLTYSELNQRAQSIACWLLDHGLRAGQHVAIVADRSSSFVVAMLGVLKAGGAYVPLDAANPPQRLEQTLRGCGARFVLWEKAGIRIDGLHQATIDHVQQHALLLTRDLPVVDSREAAYVIYTSGSSGTPKGVVIPHAALSNYVDAVLDRLALPGRMAFAMVSTVAADLGHTVLFGALASGGTLHLIDRDTTLDADSFARYMVENSIDILKIVPGHLNALLQAQDAADVLPAHTLVLGGEATAWPLLENIRSLKPSCRVINHYGPTETTVGILTQDAAHTDSSAATLPVGSPLANAATWVLDAHMNPVSGGETGELYLGGVGVARGYLDRPGMTAERFVPDPFTPGGRLYRSGDRARRLTDGAIEYLGRIDDQVKIRGYRVEPGEIAARLRALDGVLDAAVLVSAAGRLAGFVTAKPGCTLDTTLLKKQLAAVLPDYMVPSSLRVLDALPLNRNGKLDRQALSELARTATRTYASVRRMPEGATEITLARIWSDVLGLTGSKPENSIARDDNFFALGGHSLAAMRMLSRVRVAWPIELPLRAVFSAPTLQALAVRIDELSSEGDATGSGAPIRIVERRREMPLSLTQQRIWVVDRLAGGSLASYNMAAGLDLRGELDATLLHASLAALIERHEVLRSSFGEDDGDPVLTIADQLDVPMPLVDCGTTLPDTQRQQIIDRYLTDAANRPFDLAAPPLMRALLLKFDASHHVLILVLHHIVADGASVHILIDELCAGYRARRIGMPAALPALPVQYADYAAWQREQSTSLGGRGEQDFWRAYLANAPHFLALPADRPRPPVASHDGGVVRLTLSRETAARVRTLATARGMTPFAVLLASFQLFLHRLTGQADLLVGTDVAGRDRTELEGLIGFFINVLPVRSRIADDGANTASFNAWLGTARHSAWEALEHRVLPFDRIVDALAVSRRRDANPLLQLLFVLRDLPRRNTSVPGLAIELLRAQATQSKFDMALFVEPVDGGYEVEWVYASSLFLRSTVERWFASWRELLDKVSADPEAPLILDPTLARHSPGTVPHRLPDAIPQ</sequence>
<organism evidence="7 8">
    <name type="scientific">Caballeronia udeis</name>
    <dbReference type="NCBI Taxonomy" id="1232866"/>
    <lineage>
        <taxon>Bacteria</taxon>
        <taxon>Pseudomonadati</taxon>
        <taxon>Pseudomonadota</taxon>
        <taxon>Betaproteobacteria</taxon>
        <taxon>Burkholderiales</taxon>
        <taxon>Burkholderiaceae</taxon>
        <taxon>Caballeronia</taxon>
    </lineage>
</organism>
<dbReference type="InterPro" id="IPR036736">
    <property type="entry name" value="ACP-like_sf"/>
</dbReference>
<dbReference type="Pfam" id="PF13193">
    <property type="entry name" value="AMP-binding_C"/>
    <property type="match status" value="1"/>
</dbReference>
<dbReference type="Proteomes" id="UP001620514">
    <property type="component" value="Unassembled WGS sequence"/>
</dbReference>
<evidence type="ECO:0000256" key="3">
    <source>
        <dbReference type="ARBA" id="ARBA00022553"/>
    </source>
</evidence>
<dbReference type="SMART" id="SM00823">
    <property type="entry name" value="PKS_PP"/>
    <property type="match status" value="2"/>
</dbReference>
<evidence type="ECO:0000313" key="7">
    <source>
        <dbReference type="EMBL" id="MFK4445886.1"/>
    </source>
</evidence>
<dbReference type="Gene3D" id="2.30.38.10">
    <property type="entry name" value="Luciferase, Domain 3"/>
    <property type="match status" value="1"/>
</dbReference>
<dbReference type="Gene3D" id="3.30.559.30">
    <property type="entry name" value="Nonribosomal peptide synthetase, condensation domain"/>
    <property type="match status" value="2"/>
</dbReference>
<evidence type="ECO:0000256" key="4">
    <source>
        <dbReference type="ARBA" id="ARBA00022832"/>
    </source>
</evidence>
<dbReference type="Pfam" id="PF00550">
    <property type="entry name" value="PP-binding"/>
    <property type="match status" value="2"/>
</dbReference>
<evidence type="ECO:0000256" key="2">
    <source>
        <dbReference type="ARBA" id="ARBA00022450"/>
    </source>
</evidence>
<dbReference type="SUPFAM" id="SSF52777">
    <property type="entry name" value="CoA-dependent acyltransferases"/>
    <property type="match status" value="4"/>
</dbReference>
<dbReference type="Pfam" id="PF00501">
    <property type="entry name" value="AMP-binding"/>
    <property type="match status" value="2"/>
</dbReference>
<dbReference type="InterPro" id="IPR045851">
    <property type="entry name" value="AMP-bd_C_sf"/>
</dbReference>
<evidence type="ECO:0000256" key="1">
    <source>
        <dbReference type="ARBA" id="ARBA00001957"/>
    </source>
</evidence>
<accession>A0ABW8MTY3</accession>
<dbReference type="InterPro" id="IPR020806">
    <property type="entry name" value="PKS_PP-bd"/>
</dbReference>
<dbReference type="InterPro" id="IPR000873">
    <property type="entry name" value="AMP-dep_synth/lig_dom"/>
</dbReference>
<keyword evidence="8" id="KW-1185">Reference proteome</keyword>
<dbReference type="NCBIfam" id="TIGR01733">
    <property type="entry name" value="AA-adenyl-dom"/>
    <property type="match status" value="1"/>
</dbReference>
<dbReference type="CDD" id="cd19531">
    <property type="entry name" value="LCL_NRPS-like"/>
    <property type="match status" value="2"/>
</dbReference>
<dbReference type="PROSITE" id="PS50075">
    <property type="entry name" value="CARRIER"/>
    <property type="match status" value="2"/>
</dbReference>
<dbReference type="InterPro" id="IPR025110">
    <property type="entry name" value="AMP-bd_C"/>
</dbReference>